<reference evidence="4" key="1">
    <citation type="submission" date="2016-10" db="EMBL/GenBank/DDBJ databases">
        <authorList>
            <person name="Varghese N."/>
            <person name="Submissions S."/>
        </authorList>
    </citation>
    <scope>NUCLEOTIDE SEQUENCE [LARGE SCALE GENOMIC DNA]</scope>
    <source>
        <strain evidence="4">DSM 21743</strain>
    </source>
</reference>
<dbReference type="EMBL" id="LT629799">
    <property type="protein sequence ID" value="SDV01988.1"/>
    <property type="molecule type" value="Genomic_DNA"/>
</dbReference>
<gene>
    <name evidence="3" type="ORF">SAMN04488544_3566</name>
</gene>
<name>A0A1H2N9Q4_9ACTN</name>
<evidence type="ECO:0000256" key="1">
    <source>
        <dbReference type="ARBA" id="ARBA00023002"/>
    </source>
</evidence>
<evidence type="ECO:0000313" key="3">
    <source>
        <dbReference type="EMBL" id="SDV01988.1"/>
    </source>
</evidence>
<dbReference type="SMART" id="SM00829">
    <property type="entry name" value="PKS_ER"/>
    <property type="match status" value="1"/>
</dbReference>
<dbReference type="Pfam" id="PF16884">
    <property type="entry name" value="ADH_N_2"/>
    <property type="match status" value="1"/>
</dbReference>
<dbReference type="GO" id="GO:0016628">
    <property type="term" value="F:oxidoreductase activity, acting on the CH-CH group of donors, NAD or NADP as acceptor"/>
    <property type="evidence" value="ECO:0007669"/>
    <property type="project" value="InterPro"/>
</dbReference>
<dbReference type="RefSeq" id="WP_091077492.1">
    <property type="nucleotide sequence ID" value="NZ_LT629799.1"/>
</dbReference>
<dbReference type="InterPro" id="IPR036291">
    <property type="entry name" value="NAD(P)-bd_dom_sf"/>
</dbReference>
<dbReference type="CDD" id="cd05288">
    <property type="entry name" value="PGDH"/>
    <property type="match status" value="1"/>
</dbReference>
<dbReference type="Pfam" id="PF00107">
    <property type="entry name" value="ADH_zinc_N"/>
    <property type="match status" value="1"/>
</dbReference>
<protein>
    <recommendedName>
        <fullName evidence="2">Enoyl reductase (ER) domain-containing protein</fullName>
    </recommendedName>
</protein>
<sequence>MPSSTQVQLVRRPRGWPTEEDFRTVSVELGDLAPGQVRVRNEFLSVDPYMRGRMNDGPSYAPPYALGETMTGAAVGRVEESTSDELPVGALVLHGLGWRDVTQADASAFRRVEEIPGGPSSLHLGLFGMPGLTAYAGLTAVAGLREGERVFVSGAAGAVGTAAGQIARLLGARTVIGSAGSAEKVALLTSRYGYDVALNYKEAPIREQLRAAAPEGIDVFFDNVGGDHLEAALDVLNPNGRAAVCGSISAYNDSAPKPGPDNLSRIVTRTLTLRGFLVGQHPDLADEYREAVTRWFAAGELAYDETVVDGVENAVTAFLSMLRGGNTGKMVVRV</sequence>
<dbReference type="Gene3D" id="3.90.180.10">
    <property type="entry name" value="Medium-chain alcohol dehydrogenases, catalytic domain"/>
    <property type="match status" value="1"/>
</dbReference>
<keyword evidence="1" id="KW-0560">Oxidoreductase</keyword>
<dbReference type="InterPro" id="IPR011032">
    <property type="entry name" value="GroES-like_sf"/>
</dbReference>
<dbReference type="Proteomes" id="UP000198825">
    <property type="component" value="Chromosome I"/>
</dbReference>
<dbReference type="PANTHER" id="PTHR43205:SF7">
    <property type="entry name" value="PROSTAGLANDIN REDUCTASE 1"/>
    <property type="match status" value="1"/>
</dbReference>
<dbReference type="SUPFAM" id="SSF50129">
    <property type="entry name" value="GroES-like"/>
    <property type="match status" value="1"/>
</dbReference>
<proteinExistence type="predicted"/>
<dbReference type="SUPFAM" id="SSF51735">
    <property type="entry name" value="NAD(P)-binding Rossmann-fold domains"/>
    <property type="match status" value="1"/>
</dbReference>
<dbReference type="InterPro" id="IPR041694">
    <property type="entry name" value="ADH_N_2"/>
</dbReference>
<dbReference type="FunFam" id="3.40.50.720:FF:000121">
    <property type="entry name" value="Prostaglandin reductase 2"/>
    <property type="match status" value="1"/>
</dbReference>
<dbReference type="AlphaFoldDB" id="A0A1H2N9Q4"/>
<dbReference type="STRING" id="546874.SAMN04488544_3566"/>
<dbReference type="OrthoDB" id="9805663at2"/>
<evidence type="ECO:0000259" key="2">
    <source>
        <dbReference type="SMART" id="SM00829"/>
    </source>
</evidence>
<accession>A0A1H2N9Q4</accession>
<organism evidence="3 4">
    <name type="scientific">Microlunatus sagamiharensis</name>
    <dbReference type="NCBI Taxonomy" id="546874"/>
    <lineage>
        <taxon>Bacteria</taxon>
        <taxon>Bacillati</taxon>
        <taxon>Actinomycetota</taxon>
        <taxon>Actinomycetes</taxon>
        <taxon>Propionibacteriales</taxon>
        <taxon>Propionibacteriaceae</taxon>
        <taxon>Microlunatus</taxon>
    </lineage>
</organism>
<feature type="domain" description="Enoyl reductase (ER)" evidence="2">
    <location>
        <begin position="18"/>
        <end position="332"/>
    </location>
</feature>
<dbReference type="InterPro" id="IPR045010">
    <property type="entry name" value="MDR_fam"/>
</dbReference>
<dbReference type="PANTHER" id="PTHR43205">
    <property type="entry name" value="PROSTAGLANDIN REDUCTASE"/>
    <property type="match status" value="1"/>
</dbReference>
<dbReference type="Gene3D" id="3.40.50.720">
    <property type="entry name" value="NAD(P)-binding Rossmann-like Domain"/>
    <property type="match status" value="1"/>
</dbReference>
<dbReference type="InterPro" id="IPR020843">
    <property type="entry name" value="ER"/>
</dbReference>
<keyword evidence="4" id="KW-1185">Reference proteome</keyword>
<evidence type="ECO:0000313" key="4">
    <source>
        <dbReference type="Proteomes" id="UP000198825"/>
    </source>
</evidence>
<dbReference type="InterPro" id="IPR013149">
    <property type="entry name" value="ADH-like_C"/>
</dbReference>